<keyword evidence="2" id="KW-1185">Reference proteome</keyword>
<proteinExistence type="predicted"/>
<organism evidence="1 2">
    <name type="scientific">Holothuria leucospilota</name>
    <name type="common">Black long sea cucumber</name>
    <name type="synonym">Mertensiothuria leucospilota</name>
    <dbReference type="NCBI Taxonomy" id="206669"/>
    <lineage>
        <taxon>Eukaryota</taxon>
        <taxon>Metazoa</taxon>
        <taxon>Echinodermata</taxon>
        <taxon>Eleutherozoa</taxon>
        <taxon>Echinozoa</taxon>
        <taxon>Holothuroidea</taxon>
        <taxon>Aspidochirotacea</taxon>
        <taxon>Aspidochirotida</taxon>
        <taxon>Holothuriidae</taxon>
        <taxon>Holothuria</taxon>
    </lineage>
</organism>
<dbReference type="Proteomes" id="UP001152320">
    <property type="component" value="Chromosome 19"/>
</dbReference>
<dbReference type="EMBL" id="JAIZAY010000019">
    <property type="protein sequence ID" value="KAJ8024193.1"/>
    <property type="molecule type" value="Genomic_DNA"/>
</dbReference>
<dbReference type="AlphaFoldDB" id="A0A9Q0YKG0"/>
<accession>A0A9Q0YKG0</accession>
<comment type="caution">
    <text evidence="1">The sequence shown here is derived from an EMBL/GenBank/DDBJ whole genome shotgun (WGS) entry which is preliminary data.</text>
</comment>
<name>A0A9Q0YKG0_HOLLE</name>
<gene>
    <name evidence="1" type="ORF">HOLleu_36854</name>
</gene>
<sequence length="75" mass="8501">MIFVYNYLKGPLKTNHCLLTLSEGTTTIGHSLKLVKPRVDTSLRQIFFMQRSIDSWSSLPEHVFSAPSTVSTLLF</sequence>
<protein>
    <submittedName>
        <fullName evidence="1">Uncharacterized protein</fullName>
    </submittedName>
</protein>
<evidence type="ECO:0000313" key="2">
    <source>
        <dbReference type="Proteomes" id="UP001152320"/>
    </source>
</evidence>
<evidence type="ECO:0000313" key="1">
    <source>
        <dbReference type="EMBL" id="KAJ8024193.1"/>
    </source>
</evidence>
<reference evidence="1" key="1">
    <citation type="submission" date="2021-10" db="EMBL/GenBank/DDBJ databases">
        <title>Tropical sea cucumber genome reveals ecological adaptation and Cuvierian tubules defense mechanism.</title>
        <authorList>
            <person name="Chen T."/>
        </authorList>
    </citation>
    <scope>NUCLEOTIDE SEQUENCE</scope>
    <source>
        <strain evidence="1">Nanhai2018</strain>
        <tissue evidence="1">Muscle</tissue>
    </source>
</reference>